<dbReference type="InterPro" id="IPR028349">
    <property type="entry name" value="PafC-like"/>
</dbReference>
<dbReference type="EMBL" id="JAROAS010000080">
    <property type="protein sequence ID" value="MED4130693.1"/>
    <property type="molecule type" value="Genomic_DNA"/>
</dbReference>
<dbReference type="PROSITE" id="PS52050">
    <property type="entry name" value="WYL"/>
    <property type="match status" value="1"/>
</dbReference>
<evidence type="ECO:0000259" key="3">
    <source>
        <dbReference type="PROSITE" id="PS51000"/>
    </source>
</evidence>
<dbReference type="InterPro" id="IPR036390">
    <property type="entry name" value="WH_DNA-bd_sf"/>
</dbReference>
<dbReference type="RefSeq" id="WP_274272591.1">
    <property type="nucleotide sequence ID" value="NZ_JAROAS010000080.1"/>
</dbReference>
<keyword evidence="5" id="KW-1185">Reference proteome</keyword>
<dbReference type="InterPro" id="IPR001034">
    <property type="entry name" value="DeoR_HTH"/>
</dbReference>
<dbReference type="Proteomes" id="UP001341820">
    <property type="component" value="Unassembled WGS sequence"/>
</dbReference>
<dbReference type="InterPro" id="IPR026881">
    <property type="entry name" value="WYL_dom"/>
</dbReference>
<dbReference type="PROSITE" id="PS51000">
    <property type="entry name" value="HTH_DEOR_2"/>
    <property type="match status" value="1"/>
</dbReference>
<comment type="caution">
    <text evidence="4">The sequence shown here is derived from an EMBL/GenBank/DDBJ whole genome shotgun (WGS) entry which is preliminary data.</text>
</comment>
<dbReference type="PANTHER" id="PTHR34580">
    <property type="match status" value="1"/>
</dbReference>
<accession>A0ABU6NR81</accession>
<feature type="domain" description="HTH deoR-type" evidence="3">
    <location>
        <begin position="3"/>
        <end position="59"/>
    </location>
</feature>
<dbReference type="InterPro" id="IPR036388">
    <property type="entry name" value="WH-like_DNA-bd_sf"/>
</dbReference>
<dbReference type="Pfam" id="PF08279">
    <property type="entry name" value="HTH_11"/>
    <property type="match status" value="1"/>
</dbReference>
<dbReference type="PIRSF" id="PIRSF016838">
    <property type="entry name" value="PafC"/>
    <property type="match status" value="1"/>
</dbReference>
<reference evidence="4 5" key="1">
    <citation type="submission" date="2023-03" db="EMBL/GenBank/DDBJ databases">
        <title>Bacillus Genome Sequencing.</title>
        <authorList>
            <person name="Dunlap C."/>
        </authorList>
    </citation>
    <scope>NUCLEOTIDE SEQUENCE [LARGE SCALE GENOMIC DNA]</scope>
    <source>
        <strain evidence="4 5">B-4107</strain>
    </source>
</reference>
<dbReference type="SUPFAM" id="SSF46785">
    <property type="entry name" value="Winged helix' DNA-binding domain"/>
    <property type="match status" value="1"/>
</dbReference>
<dbReference type="InterPro" id="IPR013196">
    <property type="entry name" value="HTH_11"/>
</dbReference>
<evidence type="ECO:0000313" key="5">
    <source>
        <dbReference type="Proteomes" id="UP001341820"/>
    </source>
</evidence>
<keyword evidence="2" id="KW-0804">Transcription</keyword>
<proteinExistence type="predicted"/>
<sequence>MQKVERLLSIIMILLKKEVVSASEFSQLFQVTKRTIQRDVETLSYANIPIYAKHGPSGGYALMEEYKFDKRLVNQKDIEHILVALDGFEQLTTNSAIQLTIQKIKGMSPTNLASKMDVTFYQSIGRSETNEELSYWMKAIDHHWLLAFDYVDQQGRITHRLVEPYKVQLREMHWYVVGFCLERNDFRTFKLTRITDMEKKGFFTPKTEQEVTRNQQMTKKDPVKPTVANVEIEIDIGVRDQFIERFGREAVVKKTKRTCMATISLPENTYAYQFLAGFGNRIKIIGPTSYRNGYTSFLREALALYE</sequence>
<name>A0ABU6NR81_9BACI</name>
<evidence type="ECO:0000313" key="4">
    <source>
        <dbReference type="EMBL" id="MED4130693.1"/>
    </source>
</evidence>
<evidence type="ECO:0000256" key="1">
    <source>
        <dbReference type="ARBA" id="ARBA00023015"/>
    </source>
</evidence>
<dbReference type="PANTHER" id="PTHR34580:SF1">
    <property type="entry name" value="PROTEIN PAFC"/>
    <property type="match status" value="1"/>
</dbReference>
<dbReference type="Gene3D" id="1.10.10.10">
    <property type="entry name" value="Winged helix-like DNA-binding domain superfamily/Winged helix DNA-binding domain"/>
    <property type="match status" value="1"/>
</dbReference>
<evidence type="ECO:0000256" key="2">
    <source>
        <dbReference type="ARBA" id="ARBA00023163"/>
    </source>
</evidence>
<keyword evidence="1" id="KW-0805">Transcription regulation</keyword>
<dbReference type="InterPro" id="IPR051534">
    <property type="entry name" value="CBASS_pafABC_assoc_protein"/>
</dbReference>
<protein>
    <submittedName>
        <fullName evidence="4">YafY family protein</fullName>
    </submittedName>
</protein>
<gene>
    <name evidence="4" type="ORF">P5F74_21515</name>
</gene>
<dbReference type="Pfam" id="PF13280">
    <property type="entry name" value="WYL"/>
    <property type="match status" value="1"/>
</dbReference>
<organism evidence="4 5">
    <name type="scientific">Shouchella miscanthi</name>
    <dbReference type="NCBI Taxonomy" id="2598861"/>
    <lineage>
        <taxon>Bacteria</taxon>
        <taxon>Bacillati</taxon>
        <taxon>Bacillota</taxon>
        <taxon>Bacilli</taxon>
        <taxon>Bacillales</taxon>
        <taxon>Bacillaceae</taxon>
        <taxon>Shouchella</taxon>
    </lineage>
</organism>